<dbReference type="OMA" id="CHYASIV"/>
<accession>A0A9J8BLA3</accession>
<keyword evidence="4" id="KW-1185">Reference proteome</keyword>
<dbReference type="InterPro" id="IPR028002">
    <property type="entry name" value="Myb_DNA-bind_5"/>
</dbReference>
<evidence type="ECO:0000259" key="2">
    <source>
        <dbReference type="Pfam" id="PF13873"/>
    </source>
</evidence>
<dbReference type="Pfam" id="PF13873">
    <property type="entry name" value="Myb_DNA-bind_5"/>
    <property type="match status" value="1"/>
</dbReference>
<protein>
    <recommendedName>
        <fullName evidence="2">Myb/SANT-like DNA-binding domain-containing protein</fullName>
    </recommendedName>
</protein>
<evidence type="ECO:0000313" key="4">
    <source>
        <dbReference type="Proteomes" id="UP001108240"/>
    </source>
</evidence>
<reference evidence="3" key="2">
    <citation type="submission" date="2025-09" db="UniProtKB">
        <authorList>
            <consortium name="Ensembl"/>
        </authorList>
    </citation>
    <scope>IDENTIFICATION</scope>
</reference>
<reference evidence="3" key="1">
    <citation type="submission" date="2025-08" db="UniProtKB">
        <authorList>
            <consortium name="Ensembl"/>
        </authorList>
    </citation>
    <scope>IDENTIFICATION</scope>
</reference>
<evidence type="ECO:0000313" key="3">
    <source>
        <dbReference type="Ensembl" id="ENSCCRP00000154005.1"/>
    </source>
</evidence>
<dbReference type="Ensembl" id="ENSCCRT00000188020.1">
    <property type="protein sequence ID" value="ENSCCRP00000154005.1"/>
    <property type="gene ID" value="ENSCCRG00000076220.1"/>
</dbReference>
<dbReference type="PANTHER" id="PTHR23098">
    <property type="entry name" value="AGAP001331-PA-RELATED"/>
    <property type="match status" value="1"/>
</dbReference>
<dbReference type="Proteomes" id="UP001108240">
    <property type="component" value="Unplaced"/>
</dbReference>
<dbReference type="GO" id="GO:0005634">
    <property type="term" value="C:nucleus"/>
    <property type="evidence" value="ECO:0007669"/>
    <property type="project" value="TreeGrafter"/>
</dbReference>
<feature type="domain" description="Myb/SANT-like DNA-binding" evidence="2">
    <location>
        <begin position="17"/>
        <end position="94"/>
    </location>
</feature>
<name>A0A9J8BLA3_CYPCA</name>
<evidence type="ECO:0000256" key="1">
    <source>
        <dbReference type="SAM" id="MobiDB-lite"/>
    </source>
</evidence>
<organism evidence="3 4">
    <name type="scientific">Cyprinus carpio carpio</name>
    <dbReference type="NCBI Taxonomy" id="630221"/>
    <lineage>
        <taxon>Eukaryota</taxon>
        <taxon>Metazoa</taxon>
        <taxon>Chordata</taxon>
        <taxon>Craniata</taxon>
        <taxon>Vertebrata</taxon>
        <taxon>Euteleostomi</taxon>
        <taxon>Actinopterygii</taxon>
        <taxon>Neopterygii</taxon>
        <taxon>Teleostei</taxon>
        <taxon>Ostariophysi</taxon>
        <taxon>Cypriniformes</taxon>
        <taxon>Cyprinidae</taxon>
        <taxon>Cyprininae</taxon>
        <taxon>Cyprinus</taxon>
    </lineage>
</organism>
<dbReference type="AlphaFoldDB" id="A0A9J8BLA3"/>
<sequence>MYLISSAFPKRKRAYRTNFTVAETHALLESVKCHYASIVGSSVAGGMVTNKRKKDIWVEITQNVNAMGSGQKRTLEQVKFRWKNLRARTTKDLAETKNTQTGNKPFKKGEYTDVVLDIIGGENSKALHGIQGVVGDDGEATITETRTSEECEQNSPAVEMFVLDLTSVTEEEDRSPVDVTKTVQDVPTRKRKRSSATNQDGDSYELLLKRETERAEIQFELGKEQILLTQLQQKKVQMEIHLLKKEMEKKRKKSEFGNQTQSILSYATPQCITVQPTPLQTLNNTIQRDEINMT</sequence>
<proteinExistence type="predicted"/>
<feature type="region of interest" description="Disordered" evidence="1">
    <location>
        <begin position="172"/>
        <end position="200"/>
    </location>
</feature>
<dbReference type="PANTHER" id="PTHR23098:SF16">
    <property type="entry name" value="REGULATORY PROTEIN ZESTE"/>
    <property type="match status" value="1"/>
</dbReference>